<reference evidence="2" key="1">
    <citation type="submission" date="2020-11" db="EMBL/GenBank/DDBJ databases">
        <title>Kefir isolates.</title>
        <authorList>
            <person name="Marcisauskas S."/>
            <person name="Kim Y."/>
            <person name="Blasche S."/>
        </authorList>
    </citation>
    <scope>NUCLEOTIDE SEQUENCE</scope>
    <source>
        <strain evidence="2">Olga-1</strain>
    </source>
</reference>
<feature type="region of interest" description="Disordered" evidence="1">
    <location>
        <begin position="1"/>
        <end position="93"/>
    </location>
</feature>
<feature type="compositionally biased region" description="Polar residues" evidence="1">
    <location>
        <begin position="9"/>
        <end position="21"/>
    </location>
</feature>
<sequence>MGNEGSKPSKGNSNFSRSDTMTSTKSSRSLKSRRSNINIEKFNTNSQNGDIVANINELKSPTNTQFNHHIHNTPTSHHSQITQTTSQKPINSR</sequence>
<dbReference type="AlphaFoldDB" id="A0A9P6WMS8"/>
<evidence type="ECO:0000256" key="1">
    <source>
        <dbReference type="SAM" id="MobiDB-lite"/>
    </source>
</evidence>
<feature type="compositionally biased region" description="Polar residues" evidence="1">
    <location>
        <begin position="57"/>
        <end position="67"/>
    </location>
</feature>
<evidence type="ECO:0000313" key="3">
    <source>
        <dbReference type="Proteomes" id="UP000697127"/>
    </source>
</evidence>
<protein>
    <submittedName>
        <fullName evidence="2">Uncharacterized protein</fullName>
    </submittedName>
</protein>
<name>A0A9P6WMS8_9ASCO</name>
<accession>A0A9P6WMS8</accession>
<dbReference type="EMBL" id="PUHW01000057">
    <property type="protein sequence ID" value="KAG0689849.1"/>
    <property type="molecule type" value="Genomic_DNA"/>
</dbReference>
<proteinExistence type="predicted"/>
<comment type="caution">
    <text evidence="2">The sequence shown here is derived from an EMBL/GenBank/DDBJ whole genome shotgun (WGS) entry which is preliminary data.</text>
</comment>
<gene>
    <name evidence="2" type="ORF">C6P40_004319</name>
</gene>
<feature type="non-terminal residue" evidence="2">
    <location>
        <position position="93"/>
    </location>
</feature>
<feature type="compositionally biased region" description="Polar residues" evidence="1">
    <location>
        <begin position="36"/>
        <end position="49"/>
    </location>
</feature>
<evidence type="ECO:0000313" key="2">
    <source>
        <dbReference type="EMBL" id="KAG0689849.1"/>
    </source>
</evidence>
<keyword evidence="3" id="KW-1185">Reference proteome</keyword>
<feature type="compositionally biased region" description="Low complexity" evidence="1">
    <location>
        <begin position="73"/>
        <end position="87"/>
    </location>
</feature>
<dbReference type="Proteomes" id="UP000697127">
    <property type="component" value="Unassembled WGS sequence"/>
</dbReference>
<organism evidence="2 3">
    <name type="scientific">Pichia californica</name>
    <dbReference type="NCBI Taxonomy" id="460514"/>
    <lineage>
        <taxon>Eukaryota</taxon>
        <taxon>Fungi</taxon>
        <taxon>Dikarya</taxon>
        <taxon>Ascomycota</taxon>
        <taxon>Saccharomycotina</taxon>
        <taxon>Pichiomycetes</taxon>
        <taxon>Pichiales</taxon>
        <taxon>Pichiaceae</taxon>
        <taxon>Pichia</taxon>
    </lineage>
</organism>